<dbReference type="PROSITE" id="PS50297">
    <property type="entry name" value="ANK_REP_REGION"/>
    <property type="match status" value="3"/>
</dbReference>
<feature type="domain" description="Nephrocystin 3-like N-terminal" evidence="5">
    <location>
        <begin position="236"/>
        <end position="342"/>
    </location>
</feature>
<dbReference type="SUPFAM" id="SSF48403">
    <property type="entry name" value="Ankyrin repeat"/>
    <property type="match status" value="2"/>
</dbReference>
<sequence>MGGVVVAKFLCMAKARKEYEAIVTCTMGCAFFGAPFKGSEMAKVALLYSSVFGNDAYESLLSFMRTETNDTLDEVVSDFMEIREKLVPKIELFCAYEEVPTDVAYAERMVNSPKMSSLTQHKFFRAGAKKLMEVGFSGLPGTHFVTKESAVLPGAHTIGLTVGHADLIRFESITSEKFVPVKMALTSMVQTARINARKRTSGQNLLSPKFVNQVRRSLEGVDMRQKFRAKVEQRQTTSWLTSEPQYQEWMAIGDSAKPLRYPHMWLKGGPGLGKTNASLAAIHTIGQTQLREQQTESAGKNETFLAYFLCERSSGYDTAEDVLKNLITQLIDQEESLAQHARWFVPNPGYRGAASDDSLRGDLDTPASGAKATATVDNLWQCLQDMVEDPIVSSIHVIISNFHLLDSSESTTALLVKLREDAFSTVATPHVNHRARWLITSRDDQHIRSHLTAKCIAVIDLENDREYGGKVKIARQKHAKDTVTKLRQTKKYSSDLASYIRNSIESQSEDEKWIDVLCLLLGAMPNNSSSLTIRKWLREMGRYSINKLVDHARDTILSQNEDLTLEIDELLQTLTIAYEPPTLADLAVLTEIEDIQQLTELVRKCSPVLRIGEVSEDWNKVIFGHPEFRDHLVTLYHGESEQRKRYHGSMAWRCFKYIENSYGHGRNGDTKAMRSSSLTERIIDDSNVLVMANEDEEPDDAGTQGHASALSRTYPIKYLYRHLSEGFPDVARRDIGPVINAAIRSGTVDAVKQVMDKDVRFDLDYTRCDPPLSLAARIPESSLFQQILETGRDKWLQNVKLLDQALISASYSGRLESVRILLKFPQVYTDNTVESSIRIAATERNWATVNELLDYIIDDTTRGERRDVKLTEVFYLAATSRGERLDLLEKIWTFTNRAITQDVLDISLYQSTVLNRDTTVVWLLENCGASANATADRPGWLALDWAEFASSADFWNALNAAASIGNAFLVRTLISKGAEIDGDRDYALQLAASEGHAEVVKILLESGAAIDKELTSNDELGFFSGTALQAACDRSRERVVEVLLTHGADPNLGGGVLTNPITAATQRAQPEILRLLLKAPEINVNVKGGEDGSTPLINAATHMSTEFVELLVRRGADINAANLAGDTALIMAAWKGDRGCVEMLCDAGADVTYRSHRGLATQVAAENLHPECAHVLAEKTGGTIDAYRERVADALATLKERDRTNEGLEAMLAETQEQLQIANKDIEFRELEKARLKSFEAIQGQTYQSIGEQMKAIKAERAELLKQFDVSKGQNELLTDTVIHVQALLDEERQTNAALRKRQGYATLQDEMRAAVEASEQAKRDTLETIQIEEHKRGELQHEIEALQNTVKAAHDQVASAETATMVALGV</sequence>
<dbReference type="Proteomes" id="UP001308179">
    <property type="component" value="Unassembled WGS sequence"/>
</dbReference>
<feature type="repeat" description="ANK" evidence="3">
    <location>
        <begin position="1023"/>
        <end position="1055"/>
    </location>
</feature>
<protein>
    <recommendedName>
        <fullName evidence="5">Nephrocystin 3-like N-terminal domain-containing protein</fullName>
    </recommendedName>
</protein>
<keyword evidence="2 3" id="KW-0040">ANK repeat</keyword>
<feature type="coiled-coil region" evidence="4">
    <location>
        <begin position="1198"/>
        <end position="1267"/>
    </location>
</feature>
<evidence type="ECO:0000256" key="4">
    <source>
        <dbReference type="SAM" id="Coils"/>
    </source>
</evidence>
<feature type="non-terminal residue" evidence="6">
    <location>
        <position position="1371"/>
    </location>
</feature>
<dbReference type="Pfam" id="PF12796">
    <property type="entry name" value="Ank_2"/>
    <property type="match status" value="2"/>
</dbReference>
<feature type="repeat" description="ANK" evidence="3">
    <location>
        <begin position="1091"/>
        <end position="1123"/>
    </location>
</feature>
<evidence type="ECO:0000256" key="2">
    <source>
        <dbReference type="ARBA" id="ARBA00023043"/>
    </source>
</evidence>
<dbReference type="PROSITE" id="PS50088">
    <property type="entry name" value="ANK_REPEAT"/>
    <property type="match status" value="4"/>
</dbReference>
<evidence type="ECO:0000313" key="6">
    <source>
        <dbReference type="EMBL" id="KAK5142750.1"/>
    </source>
</evidence>
<dbReference type="EMBL" id="JAVRRR010000391">
    <property type="protein sequence ID" value="KAK5142750.1"/>
    <property type="molecule type" value="Genomic_DNA"/>
</dbReference>
<reference evidence="6 7" key="1">
    <citation type="submission" date="2023-08" db="EMBL/GenBank/DDBJ databases">
        <title>Black Yeasts Isolated from many extreme environments.</title>
        <authorList>
            <person name="Coleine C."/>
            <person name="Stajich J.E."/>
            <person name="Selbmann L."/>
        </authorList>
    </citation>
    <scope>NUCLEOTIDE SEQUENCE [LARGE SCALE GENOMIC DNA]</scope>
    <source>
        <strain evidence="6 7">CCFEE 5386</strain>
    </source>
</reference>
<keyword evidence="1" id="KW-0677">Repeat</keyword>
<gene>
    <name evidence="6" type="ORF">LTR32_004967</name>
</gene>
<name>A0ABR0L4G2_9PEZI</name>
<organism evidence="6 7">
    <name type="scientific">Rachicladosporium monterosium</name>
    <dbReference type="NCBI Taxonomy" id="1507873"/>
    <lineage>
        <taxon>Eukaryota</taxon>
        <taxon>Fungi</taxon>
        <taxon>Dikarya</taxon>
        <taxon>Ascomycota</taxon>
        <taxon>Pezizomycotina</taxon>
        <taxon>Dothideomycetes</taxon>
        <taxon>Dothideomycetidae</taxon>
        <taxon>Cladosporiales</taxon>
        <taxon>Cladosporiaceae</taxon>
        <taxon>Rachicladosporium</taxon>
    </lineage>
</organism>
<accession>A0ABR0L4G2</accession>
<evidence type="ECO:0000259" key="5">
    <source>
        <dbReference type="Pfam" id="PF24883"/>
    </source>
</evidence>
<feature type="coiled-coil region" evidence="4">
    <location>
        <begin position="1305"/>
        <end position="1364"/>
    </location>
</feature>
<proteinExistence type="predicted"/>
<dbReference type="PANTHER" id="PTHR24198:SF165">
    <property type="entry name" value="ANKYRIN REPEAT-CONTAINING PROTEIN-RELATED"/>
    <property type="match status" value="1"/>
</dbReference>
<comment type="caution">
    <text evidence="6">The sequence shown here is derived from an EMBL/GenBank/DDBJ whole genome shotgun (WGS) entry which is preliminary data.</text>
</comment>
<dbReference type="Gene3D" id="1.25.40.20">
    <property type="entry name" value="Ankyrin repeat-containing domain"/>
    <property type="match status" value="2"/>
</dbReference>
<evidence type="ECO:0000313" key="7">
    <source>
        <dbReference type="Proteomes" id="UP001308179"/>
    </source>
</evidence>
<evidence type="ECO:0000256" key="3">
    <source>
        <dbReference type="PROSITE-ProRule" id="PRU00023"/>
    </source>
</evidence>
<dbReference type="InterPro" id="IPR002110">
    <property type="entry name" value="Ankyrin_rpt"/>
</dbReference>
<dbReference type="Pfam" id="PF24883">
    <property type="entry name" value="NPHP3_N"/>
    <property type="match status" value="1"/>
</dbReference>
<evidence type="ECO:0000256" key="1">
    <source>
        <dbReference type="ARBA" id="ARBA00022737"/>
    </source>
</evidence>
<keyword evidence="4" id="KW-0175">Coiled coil</keyword>
<keyword evidence="7" id="KW-1185">Reference proteome</keyword>
<dbReference type="SMART" id="SM00248">
    <property type="entry name" value="ANK"/>
    <property type="match status" value="8"/>
</dbReference>
<feature type="repeat" description="ANK" evidence="3">
    <location>
        <begin position="1124"/>
        <end position="1156"/>
    </location>
</feature>
<dbReference type="InterPro" id="IPR056884">
    <property type="entry name" value="NPHP3-like_N"/>
</dbReference>
<dbReference type="PANTHER" id="PTHR24198">
    <property type="entry name" value="ANKYRIN REPEAT AND PROTEIN KINASE DOMAIN-CONTAINING PROTEIN"/>
    <property type="match status" value="1"/>
</dbReference>
<dbReference type="InterPro" id="IPR036770">
    <property type="entry name" value="Ankyrin_rpt-contain_sf"/>
</dbReference>
<feature type="repeat" description="ANK" evidence="3">
    <location>
        <begin position="983"/>
        <end position="1015"/>
    </location>
</feature>